<evidence type="ECO:0000256" key="1">
    <source>
        <dbReference type="SAM" id="Phobius"/>
    </source>
</evidence>
<gene>
    <name evidence="2" type="ORF">ACFQB0_00440</name>
</gene>
<organism evidence="2 3">
    <name type="scientific">Luethyella okanaganae</name>
    <dbReference type="NCBI Taxonomy" id="69372"/>
    <lineage>
        <taxon>Bacteria</taxon>
        <taxon>Bacillati</taxon>
        <taxon>Actinomycetota</taxon>
        <taxon>Actinomycetes</taxon>
        <taxon>Micrococcales</taxon>
        <taxon>Microbacteriaceae</taxon>
        <taxon>Luethyella</taxon>
    </lineage>
</organism>
<protein>
    <recommendedName>
        <fullName evidence="4">FtsX-like permease family protein</fullName>
    </recommendedName>
</protein>
<reference evidence="3" key="1">
    <citation type="journal article" date="2019" name="Int. J. Syst. Evol. Microbiol.">
        <title>The Global Catalogue of Microorganisms (GCM) 10K type strain sequencing project: providing services to taxonomists for standard genome sequencing and annotation.</title>
        <authorList>
            <consortium name="The Broad Institute Genomics Platform"/>
            <consortium name="The Broad Institute Genome Sequencing Center for Infectious Disease"/>
            <person name="Wu L."/>
            <person name="Ma J."/>
        </authorList>
    </citation>
    <scope>NUCLEOTIDE SEQUENCE [LARGE SCALE GENOMIC DNA]</scope>
    <source>
        <strain evidence="3">CCUG 43304</strain>
    </source>
</reference>
<evidence type="ECO:0000313" key="3">
    <source>
        <dbReference type="Proteomes" id="UP001596306"/>
    </source>
</evidence>
<dbReference type="EMBL" id="JBHSTP010000001">
    <property type="protein sequence ID" value="MFC6354582.1"/>
    <property type="molecule type" value="Genomic_DNA"/>
</dbReference>
<keyword evidence="3" id="KW-1185">Reference proteome</keyword>
<sequence>MRLRFPILLATVACTLGIMLSVVAGHVRSAVHDWSEANYRMSDHAYTLTVIPDPGGEAPTADRAQRINTELRALLDGEDAVVVLDAQDGDGPRIGLYDPRGRFADIRMTTGRAFKPGDFARADPTAIIRADSYLVGREERYIPEDVTILGHYGPASVPFRTEYVYSLFTQENVHGVYYIDAQDPGIAEGLAAVLTANGYLVAKVKLDVDAWSIIQSEPLTYAYESSLLLVYGSALLLCLNWGASNKRRYLIERLCGARPASFTLRSVRLVALAAVVGTAVGVLVGMSVLRALGTLSVLPGAMELTVVVLANTVVLVALFTAAVVVQTSRWSRT</sequence>
<feature type="transmembrane region" description="Helical" evidence="1">
    <location>
        <begin position="221"/>
        <end position="243"/>
    </location>
</feature>
<keyword evidence="1" id="KW-0812">Transmembrane</keyword>
<feature type="transmembrane region" description="Helical" evidence="1">
    <location>
        <begin position="269"/>
        <end position="292"/>
    </location>
</feature>
<feature type="transmembrane region" description="Helical" evidence="1">
    <location>
        <begin position="304"/>
        <end position="325"/>
    </location>
</feature>
<comment type="caution">
    <text evidence="2">The sequence shown here is derived from an EMBL/GenBank/DDBJ whole genome shotgun (WGS) entry which is preliminary data.</text>
</comment>
<keyword evidence="1" id="KW-0472">Membrane</keyword>
<evidence type="ECO:0008006" key="4">
    <source>
        <dbReference type="Google" id="ProtNLM"/>
    </source>
</evidence>
<dbReference type="RefSeq" id="WP_386726174.1">
    <property type="nucleotide sequence ID" value="NZ_JBHSTP010000001.1"/>
</dbReference>
<name>A0ABW1VAY6_9MICO</name>
<dbReference type="Proteomes" id="UP001596306">
    <property type="component" value="Unassembled WGS sequence"/>
</dbReference>
<accession>A0ABW1VAY6</accession>
<evidence type="ECO:0000313" key="2">
    <source>
        <dbReference type="EMBL" id="MFC6354582.1"/>
    </source>
</evidence>
<proteinExistence type="predicted"/>
<keyword evidence="1" id="KW-1133">Transmembrane helix</keyword>